<comment type="caution">
    <text evidence="1">The sequence shown here is derived from an EMBL/GenBank/DDBJ whole genome shotgun (WGS) entry which is preliminary data.</text>
</comment>
<accession>A0A443S2N6</accession>
<evidence type="ECO:0000313" key="2">
    <source>
        <dbReference type="Proteomes" id="UP000288716"/>
    </source>
</evidence>
<sequence>YSEQIKNENKTMFINDVCISIGIPIRSVMVLDDDSFPGALQACYPHHSINHCINAYYCQTIPQLTN</sequence>
<dbReference type="AlphaFoldDB" id="A0A443S2N6"/>
<dbReference type="OrthoDB" id="6513893at2759"/>
<organism evidence="1 2">
    <name type="scientific">Leptotrombidium deliense</name>
    <dbReference type="NCBI Taxonomy" id="299467"/>
    <lineage>
        <taxon>Eukaryota</taxon>
        <taxon>Metazoa</taxon>
        <taxon>Ecdysozoa</taxon>
        <taxon>Arthropoda</taxon>
        <taxon>Chelicerata</taxon>
        <taxon>Arachnida</taxon>
        <taxon>Acari</taxon>
        <taxon>Acariformes</taxon>
        <taxon>Trombidiformes</taxon>
        <taxon>Prostigmata</taxon>
        <taxon>Anystina</taxon>
        <taxon>Parasitengona</taxon>
        <taxon>Trombiculoidea</taxon>
        <taxon>Trombiculidae</taxon>
        <taxon>Leptotrombidium</taxon>
    </lineage>
</organism>
<dbReference type="VEuPathDB" id="VectorBase:LDEU010297"/>
<gene>
    <name evidence="1" type="ORF">B4U80_07891</name>
</gene>
<keyword evidence="2" id="KW-1185">Reference proteome</keyword>
<dbReference type="Proteomes" id="UP000288716">
    <property type="component" value="Unassembled WGS sequence"/>
</dbReference>
<feature type="non-terminal residue" evidence="1">
    <location>
        <position position="1"/>
    </location>
</feature>
<name>A0A443S2N6_9ACAR</name>
<proteinExistence type="predicted"/>
<evidence type="ECO:0000313" key="1">
    <source>
        <dbReference type="EMBL" id="RWS21743.1"/>
    </source>
</evidence>
<protein>
    <submittedName>
        <fullName evidence="1">Uncharacterized protein</fullName>
    </submittedName>
</protein>
<reference evidence="1 2" key="1">
    <citation type="journal article" date="2018" name="Gigascience">
        <title>Genomes of trombidid mites reveal novel predicted allergens and laterally-transferred genes associated with secondary metabolism.</title>
        <authorList>
            <person name="Dong X."/>
            <person name="Chaisiri K."/>
            <person name="Xia D."/>
            <person name="Armstrong S.D."/>
            <person name="Fang Y."/>
            <person name="Donnelly M.J."/>
            <person name="Kadowaki T."/>
            <person name="McGarry J.W."/>
            <person name="Darby A.C."/>
            <person name="Makepeace B.L."/>
        </authorList>
    </citation>
    <scope>NUCLEOTIDE SEQUENCE [LARGE SCALE GENOMIC DNA]</scope>
    <source>
        <strain evidence="1">UoL-UT</strain>
    </source>
</reference>
<dbReference type="EMBL" id="NCKV01011034">
    <property type="protein sequence ID" value="RWS21743.1"/>
    <property type="molecule type" value="Genomic_DNA"/>
</dbReference>